<proteinExistence type="predicted"/>
<evidence type="ECO:0000313" key="3">
    <source>
        <dbReference type="Proteomes" id="UP001065322"/>
    </source>
</evidence>
<feature type="chain" id="PRO_5045346813" description="Outer membrane protein beta-barrel domain-containing protein" evidence="1">
    <location>
        <begin position="18"/>
        <end position="201"/>
    </location>
</feature>
<gene>
    <name evidence="2" type="ORF">HUF19_08260</name>
</gene>
<name>A0ABY6AA34_9GAMM</name>
<keyword evidence="1" id="KW-0732">Signal</keyword>
<evidence type="ECO:0000313" key="2">
    <source>
        <dbReference type="EMBL" id="UXD87425.1"/>
    </source>
</evidence>
<evidence type="ECO:0008006" key="4">
    <source>
        <dbReference type="Google" id="ProtNLM"/>
    </source>
</evidence>
<reference evidence="3" key="1">
    <citation type="submission" date="2020-06" db="EMBL/GenBank/DDBJ databases">
        <title>Thalassolituus marinus alknpb1M-1, a hydrocarbon-degrading bacterium isolated from the deep-sea overlying water using an in-situ strategy from the South China Sea basin.</title>
        <authorList>
            <person name="Dong C."/>
            <person name="Chen Y."/>
            <person name="Shao Z."/>
        </authorList>
    </citation>
    <scope>NUCLEOTIDE SEQUENCE [LARGE SCALE GENOMIC DNA]</scope>
    <source>
        <strain evidence="3">alknpb1M-1</strain>
    </source>
</reference>
<dbReference type="RefSeq" id="WP_260999341.1">
    <property type="nucleotide sequence ID" value="NZ_CP054475.1"/>
</dbReference>
<dbReference type="EMBL" id="CP054475">
    <property type="protein sequence ID" value="UXD87425.1"/>
    <property type="molecule type" value="Genomic_DNA"/>
</dbReference>
<keyword evidence="3" id="KW-1185">Reference proteome</keyword>
<accession>A0ABY6AA34</accession>
<evidence type="ECO:0000256" key="1">
    <source>
        <dbReference type="SAM" id="SignalP"/>
    </source>
</evidence>
<dbReference type="Proteomes" id="UP001065322">
    <property type="component" value="Chromosome"/>
</dbReference>
<protein>
    <recommendedName>
        <fullName evidence="4">Outer membrane protein beta-barrel domain-containing protein</fullName>
    </recommendedName>
</protein>
<feature type="signal peptide" evidence="1">
    <location>
        <begin position="1"/>
        <end position="17"/>
    </location>
</feature>
<organism evidence="2 3">
    <name type="scientific">Thalassolituus hydrocarboniclasticus</name>
    <dbReference type="NCBI Taxonomy" id="2742796"/>
    <lineage>
        <taxon>Bacteria</taxon>
        <taxon>Pseudomonadati</taxon>
        <taxon>Pseudomonadota</taxon>
        <taxon>Gammaproteobacteria</taxon>
        <taxon>Oceanospirillales</taxon>
        <taxon>Oceanospirillaceae</taxon>
        <taxon>Thalassolituus</taxon>
    </lineage>
</organism>
<sequence>MKYLLLCLLVAPWWVNAETTDIYQPRLKIAGLDKSENINRRYGSWGVGLAQQAQDNLSSRSALNVTARWFAGERWYLLGSAQIAPFNEDEVRDGSGRVLLESGEQANVLNAGAGYAFLQGAASFSGRTSYPWQVAVEALLGEQYTGDSSGRYTGLAFSWQLLGDDYWFATEWRAYQSDDSRLDKLNVNKGMQWGVSFGSYF</sequence>